<evidence type="ECO:0000313" key="3">
    <source>
        <dbReference type="Proteomes" id="UP000004470"/>
    </source>
</evidence>
<keyword evidence="1" id="KW-0472">Membrane</keyword>
<reference evidence="2" key="1">
    <citation type="submission" date="2010-07" db="EMBL/GenBank/DDBJ databases">
        <authorList>
            <person name="Muzny D."/>
            <person name="Qin X."/>
            <person name="Deng J."/>
            <person name="Jiang H."/>
            <person name="Liu Y."/>
            <person name="Qu J."/>
            <person name="Song X.-Z."/>
            <person name="Zhang L."/>
            <person name="Thornton R."/>
            <person name="Coyle M."/>
            <person name="Francisco L."/>
            <person name="Jackson L."/>
            <person name="Javaid M."/>
            <person name="Korchina V."/>
            <person name="Kovar C."/>
            <person name="Mata R."/>
            <person name="Mathew T."/>
            <person name="Ngo R."/>
            <person name="Nguyen L."/>
            <person name="Nguyen N."/>
            <person name="Okwuonu G."/>
            <person name="Ongeri F."/>
            <person name="Pham C."/>
            <person name="Simmons D."/>
            <person name="Wilczek-Boney K."/>
            <person name="Hale W."/>
            <person name="Jakkamsetti A."/>
            <person name="Pham P."/>
            <person name="Ruth R."/>
            <person name="San Lucas F."/>
            <person name="Warren J."/>
            <person name="Zhang J."/>
            <person name="Zhao Z."/>
            <person name="Zhou C."/>
            <person name="Zhu D."/>
            <person name="Lee S."/>
            <person name="Bess C."/>
            <person name="Blankenburg K."/>
            <person name="Forbes L."/>
            <person name="Fu Q."/>
            <person name="Gubbala S."/>
            <person name="Hirani K."/>
            <person name="Jayaseelan J.C."/>
            <person name="Lara F."/>
            <person name="Munidasa M."/>
            <person name="Palculict T."/>
            <person name="Patil S."/>
            <person name="Pu L.-L."/>
            <person name="Saada N."/>
            <person name="Tang L."/>
            <person name="Weissenberger G."/>
            <person name="Zhu Y."/>
            <person name="Hemphill L."/>
            <person name="Shang Y."/>
            <person name="Youmans B."/>
            <person name="Ayvaz T."/>
            <person name="Ross M."/>
            <person name="Santibanez J."/>
            <person name="Aqrawi P."/>
            <person name="Gross S."/>
            <person name="Joshi V."/>
            <person name="Fowler G."/>
            <person name="Nazareth L."/>
            <person name="Reid J."/>
            <person name="Worley K."/>
            <person name="Petrosino J."/>
            <person name="Highlander S."/>
            <person name="Gibbs R."/>
        </authorList>
    </citation>
    <scope>NUCLEOTIDE SEQUENCE [LARGE SCALE GENOMIC DNA]</scope>
    <source>
        <strain evidence="2">DSM 20284</strain>
    </source>
</reference>
<keyword evidence="1" id="KW-1133">Transmembrane helix</keyword>
<name>E0NDA5_PEDAC</name>
<dbReference type="HOGENOM" id="CLU_1873443_0_0_9"/>
<proteinExistence type="predicted"/>
<evidence type="ECO:0000256" key="1">
    <source>
        <dbReference type="SAM" id="Phobius"/>
    </source>
</evidence>
<sequence length="136" mass="15520">MKDRAINALINTLNNGLQSAPQITKQIIRQYQQSQLFYVFICGTLAIIFVIIPLIFWIKWFKNYKKWRNDGGPESSFLDTDIDGYVDDVGLEIVTWIGAIMTFLLWFVAIIMTISACDSLGNYMSPITSIIADWKG</sequence>
<gene>
    <name evidence="2" type="ORF">HMPREF0623_0277</name>
</gene>
<protein>
    <submittedName>
        <fullName evidence="2">Uncharacterized protein</fullName>
    </submittedName>
</protein>
<feature type="transmembrane region" description="Helical" evidence="1">
    <location>
        <begin position="36"/>
        <end position="58"/>
    </location>
</feature>
<keyword evidence="3" id="KW-1185">Reference proteome</keyword>
<evidence type="ECO:0000313" key="2">
    <source>
        <dbReference type="EMBL" id="EFL96226.1"/>
    </source>
</evidence>
<accession>E0NDA5</accession>
<dbReference type="RefSeq" id="WP_004165767.1">
    <property type="nucleotide sequence ID" value="NZ_GL397067.1"/>
</dbReference>
<dbReference type="EMBL" id="AEEG01000002">
    <property type="protein sequence ID" value="EFL96226.1"/>
    <property type="molecule type" value="Genomic_DNA"/>
</dbReference>
<dbReference type="GeneID" id="29745244"/>
<keyword evidence="1" id="KW-0812">Transmembrane</keyword>
<dbReference type="AlphaFoldDB" id="E0NDA5"/>
<comment type="caution">
    <text evidence="2">The sequence shown here is derived from an EMBL/GenBank/DDBJ whole genome shotgun (WGS) entry which is preliminary data.</text>
</comment>
<organism evidence="2 3">
    <name type="scientific">Pediococcus acidilactici DSM 20284</name>
    <dbReference type="NCBI Taxonomy" id="862514"/>
    <lineage>
        <taxon>Bacteria</taxon>
        <taxon>Bacillati</taxon>
        <taxon>Bacillota</taxon>
        <taxon>Bacilli</taxon>
        <taxon>Lactobacillales</taxon>
        <taxon>Lactobacillaceae</taxon>
        <taxon>Pediococcus</taxon>
        <taxon>Pediococcus acidilactici group</taxon>
    </lineage>
</organism>
<dbReference type="Proteomes" id="UP000004470">
    <property type="component" value="Unassembled WGS sequence"/>
</dbReference>
<feature type="transmembrane region" description="Helical" evidence="1">
    <location>
        <begin position="93"/>
        <end position="114"/>
    </location>
</feature>